<feature type="region of interest" description="Disordered" evidence="1">
    <location>
        <begin position="30"/>
        <end position="122"/>
    </location>
</feature>
<feature type="compositionally biased region" description="Basic and acidic residues" evidence="1">
    <location>
        <begin position="256"/>
        <end position="265"/>
    </location>
</feature>
<sequence length="286" mass="32193">MFRFILLFGYDIKMTDTKEATDVAIVDAAEKVQTEVKPEDANKPPAENGEETKEQANTAENGESGGNTEKAGEANEVSDDPNAWKPHEDENSSFAKTTTENEGEGETAKTENEGGEETTEKKRTYNRKVVRLPKDVFDFMARIEEDGTVRFNLTQLGVFYLNELKFMGTNVDALKWDTAEVPLLNVSIPPTAQGDPTLIVDHFSSDPEVREAQEVRLKGILENREKLKQIYASGEKILPADGIDRKAAKRQRKRERREERRKLQEAEQNVAGKTQGVETKMKRNSL</sequence>
<protein>
    <submittedName>
        <fullName evidence="2">Uncharacterized protein</fullName>
    </submittedName>
</protein>
<gene>
    <name evidence="2" type="ORF">ANCCAN_13899</name>
</gene>
<dbReference type="EMBL" id="JOJR01000299">
    <property type="protein sequence ID" value="RCN40163.1"/>
    <property type="molecule type" value="Genomic_DNA"/>
</dbReference>
<keyword evidence="3" id="KW-1185">Reference proteome</keyword>
<evidence type="ECO:0000313" key="2">
    <source>
        <dbReference type="EMBL" id="RCN40163.1"/>
    </source>
</evidence>
<reference evidence="2 3" key="1">
    <citation type="submission" date="2014-10" db="EMBL/GenBank/DDBJ databases">
        <title>Draft genome of the hookworm Ancylostoma caninum.</title>
        <authorList>
            <person name="Mitreva M."/>
        </authorList>
    </citation>
    <scope>NUCLEOTIDE SEQUENCE [LARGE SCALE GENOMIC DNA]</scope>
    <source>
        <strain evidence="2 3">Baltimore</strain>
    </source>
</reference>
<comment type="caution">
    <text evidence="2">The sequence shown here is derived from an EMBL/GenBank/DDBJ whole genome shotgun (WGS) entry which is preliminary data.</text>
</comment>
<proteinExistence type="predicted"/>
<name>A0A368G6W3_ANCCA</name>
<dbReference type="OrthoDB" id="5875531at2759"/>
<dbReference type="AlphaFoldDB" id="A0A368G6W3"/>
<evidence type="ECO:0000313" key="3">
    <source>
        <dbReference type="Proteomes" id="UP000252519"/>
    </source>
</evidence>
<evidence type="ECO:0000256" key="1">
    <source>
        <dbReference type="SAM" id="MobiDB-lite"/>
    </source>
</evidence>
<feature type="compositionally biased region" description="Basic and acidic residues" evidence="1">
    <location>
        <begin position="106"/>
        <end position="122"/>
    </location>
</feature>
<feature type="region of interest" description="Disordered" evidence="1">
    <location>
        <begin position="242"/>
        <end position="286"/>
    </location>
</feature>
<dbReference type="Proteomes" id="UP000252519">
    <property type="component" value="Unassembled WGS sequence"/>
</dbReference>
<organism evidence="2 3">
    <name type="scientific">Ancylostoma caninum</name>
    <name type="common">Dog hookworm</name>
    <dbReference type="NCBI Taxonomy" id="29170"/>
    <lineage>
        <taxon>Eukaryota</taxon>
        <taxon>Metazoa</taxon>
        <taxon>Ecdysozoa</taxon>
        <taxon>Nematoda</taxon>
        <taxon>Chromadorea</taxon>
        <taxon>Rhabditida</taxon>
        <taxon>Rhabditina</taxon>
        <taxon>Rhabditomorpha</taxon>
        <taxon>Strongyloidea</taxon>
        <taxon>Ancylostomatidae</taxon>
        <taxon>Ancylostomatinae</taxon>
        <taxon>Ancylostoma</taxon>
    </lineage>
</organism>
<feature type="compositionally biased region" description="Basic and acidic residues" evidence="1">
    <location>
        <begin position="30"/>
        <end position="42"/>
    </location>
</feature>
<accession>A0A368G6W3</accession>